<dbReference type="PANTHER" id="PTHR13245:SF14">
    <property type="entry name" value="RRP15-LIKE PROTEIN"/>
    <property type="match status" value="1"/>
</dbReference>
<gene>
    <name evidence="4" type="ORF">PVAP13_5KG645207</name>
</gene>
<accession>A0A8T0SV69</accession>
<evidence type="ECO:0000313" key="5">
    <source>
        <dbReference type="Proteomes" id="UP000823388"/>
    </source>
</evidence>
<dbReference type="GO" id="GO:0030687">
    <property type="term" value="C:preribosome, large subunit precursor"/>
    <property type="evidence" value="ECO:0007669"/>
    <property type="project" value="TreeGrafter"/>
</dbReference>
<keyword evidence="3" id="KW-0732">Signal</keyword>
<protein>
    <submittedName>
        <fullName evidence="4">Uncharacterized protein</fullName>
    </submittedName>
</protein>
<feature type="chain" id="PRO_5035721017" evidence="3">
    <location>
        <begin position="20"/>
        <end position="169"/>
    </location>
</feature>
<name>A0A8T0SV69_PANVG</name>
<dbReference type="Proteomes" id="UP000823388">
    <property type="component" value="Chromosome 5K"/>
</dbReference>
<reference evidence="4" key="1">
    <citation type="submission" date="2020-05" db="EMBL/GenBank/DDBJ databases">
        <title>WGS assembly of Panicum virgatum.</title>
        <authorList>
            <person name="Lovell J.T."/>
            <person name="Jenkins J."/>
            <person name="Shu S."/>
            <person name="Juenger T.E."/>
            <person name="Schmutz J."/>
        </authorList>
    </citation>
    <scope>NUCLEOTIDE SEQUENCE</scope>
    <source>
        <strain evidence="4">AP13</strain>
    </source>
</reference>
<dbReference type="GO" id="GO:0000460">
    <property type="term" value="P:maturation of 5.8S rRNA"/>
    <property type="evidence" value="ECO:0007669"/>
    <property type="project" value="TreeGrafter"/>
</dbReference>
<proteinExistence type="inferred from homology"/>
<evidence type="ECO:0000256" key="1">
    <source>
        <dbReference type="ARBA" id="ARBA00007462"/>
    </source>
</evidence>
<organism evidence="4 5">
    <name type="scientific">Panicum virgatum</name>
    <name type="common">Blackwell switchgrass</name>
    <dbReference type="NCBI Taxonomy" id="38727"/>
    <lineage>
        <taxon>Eukaryota</taxon>
        <taxon>Viridiplantae</taxon>
        <taxon>Streptophyta</taxon>
        <taxon>Embryophyta</taxon>
        <taxon>Tracheophyta</taxon>
        <taxon>Spermatophyta</taxon>
        <taxon>Magnoliopsida</taxon>
        <taxon>Liliopsida</taxon>
        <taxon>Poales</taxon>
        <taxon>Poaceae</taxon>
        <taxon>PACMAD clade</taxon>
        <taxon>Panicoideae</taxon>
        <taxon>Panicodae</taxon>
        <taxon>Paniceae</taxon>
        <taxon>Panicinae</taxon>
        <taxon>Panicum</taxon>
        <taxon>Panicum sect. Hiantes</taxon>
    </lineage>
</organism>
<dbReference type="InterPro" id="IPR012459">
    <property type="entry name" value="Rrp15"/>
</dbReference>
<dbReference type="EMBL" id="CM029045">
    <property type="protein sequence ID" value="KAG2602027.1"/>
    <property type="molecule type" value="Genomic_DNA"/>
</dbReference>
<dbReference type="GO" id="GO:0000470">
    <property type="term" value="P:maturation of LSU-rRNA"/>
    <property type="evidence" value="ECO:0007669"/>
    <property type="project" value="TreeGrafter"/>
</dbReference>
<dbReference type="PANTHER" id="PTHR13245">
    <property type="entry name" value="RRP15-LIKE PROTEIN"/>
    <property type="match status" value="1"/>
</dbReference>
<feature type="compositionally biased region" description="Basic and acidic residues" evidence="2">
    <location>
        <begin position="82"/>
        <end position="112"/>
    </location>
</feature>
<comment type="caution">
    <text evidence="4">The sequence shown here is derived from an EMBL/GenBank/DDBJ whole genome shotgun (WGS) entry which is preliminary data.</text>
</comment>
<feature type="signal peptide" evidence="3">
    <location>
        <begin position="1"/>
        <end position="19"/>
    </location>
</feature>
<feature type="region of interest" description="Disordered" evidence="2">
    <location>
        <begin position="80"/>
        <end position="135"/>
    </location>
</feature>
<comment type="similarity">
    <text evidence="1">Belongs to the RRP15 family.</text>
</comment>
<keyword evidence="5" id="KW-1185">Reference proteome</keyword>
<evidence type="ECO:0000313" key="4">
    <source>
        <dbReference type="EMBL" id="KAG2602027.1"/>
    </source>
</evidence>
<dbReference type="AlphaFoldDB" id="A0A8T0SV69"/>
<evidence type="ECO:0000256" key="2">
    <source>
        <dbReference type="SAM" id="MobiDB-lite"/>
    </source>
</evidence>
<sequence length="169" mass="18451">MALTSLAHWLCTLIEICFGLVGKKAAEKGHVIPKDHLDSKEKELIKIATKGVVRLFIFPMNFPAADDSVVRLFNAVTKAQKPRKDLNPSRTKDAKAADTAEARRCSGSRADDDGGLLQGSRPRRPRRRGVRSERLLGVPIDDRTHYVAGFRPDLHGVGNGCGGGNGERL</sequence>
<evidence type="ECO:0000256" key="3">
    <source>
        <dbReference type="SAM" id="SignalP"/>
    </source>
</evidence>